<keyword evidence="2" id="KW-0472">Membrane</keyword>
<dbReference type="Proteomes" id="UP000596248">
    <property type="component" value="Chromosome"/>
</dbReference>
<dbReference type="InterPro" id="IPR003607">
    <property type="entry name" value="HD/PDEase_dom"/>
</dbReference>
<keyword evidence="5" id="KW-1185">Reference proteome</keyword>
<dbReference type="EMBL" id="CP069127">
    <property type="protein sequence ID" value="QRG66424.1"/>
    <property type="molecule type" value="Genomic_DNA"/>
</dbReference>
<accession>A0ABX7FJN0</accession>
<proteinExistence type="predicted"/>
<evidence type="ECO:0000313" key="4">
    <source>
        <dbReference type="EMBL" id="QRG66424.1"/>
    </source>
</evidence>
<dbReference type="Gene3D" id="1.10.3210.10">
    <property type="entry name" value="Hypothetical protein af1432"/>
    <property type="match status" value="1"/>
</dbReference>
<keyword evidence="2" id="KW-1133">Transmembrane helix</keyword>
<feature type="domain" description="HD-GYP" evidence="3">
    <location>
        <begin position="113"/>
        <end position="310"/>
    </location>
</feature>
<name>A0ABX7FJN0_BRECH</name>
<dbReference type="Pfam" id="PF13487">
    <property type="entry name" value="HD_5"/>
    <property type="match status" value="1"/>
</dbReference>
<dbReference type="SMART" id="SM00471">
    <property type="entry name" value="HDc"/>
    <property type="match status" value="1"/>
</dbReference>
<evidence type="ECO:0000256" key="1">
    <source>
        <dbReference type="SAM" id="MobiDB-lite"/>
    </source>
</evidence>
<dbReference type="CDD" id="cd00077">
    <property type="entry name" value="HDc"/>
    <property type="match status" value="1"/>
</dbReference>
<evidence type="ECO:0000313" key="5">
    <source>
        <dbReference type="Proteomes" id="UP000596248"/>
    </source>
</evidence>
<dbReference type="SUPFAM" id="SSF109604">
    <property type="entry name" value="HD-domain/PDEase-like"/>
    <property type="match status" value="1"/>
</dbReference>
<sequence length="324" mass="36907">MPKTKTRKILKLENSFPLGTIYIVVFVLTVWIDGYVFPEKNLLALYLFNIIIAGTIFWRSLAFQIIMTGLLTWLYYYFAPFPAPNMEIIIIRGLTHFLAILSISMIIKYYKRENESTLNLALALAKSLDARDKYTALHSEHVANYACMIAKEMGLSRKKCEQIHLGGLLHDIGKIGISESILLKPSRLTLEEYELIKQHPAIGYQMVKHITFFQKNGILDAILYHHEHFDGTGYPQGLKGKQIPLIARILAVADSFDAMTSSRVYRDKSDKNHAIDQLKKNAGTQFDPAIVDVFINIIADRSGGRKHPCHSLHRSPGGQWHRLR</sequence>
<dbReference type="NCBIfam" id="TIGR00277">
    <property type="entry name" value="HDIG"/>
    <property type="match status" value="1"/>
</dbReference>
<dbReference type="RefSeq" id="WP_203353490.1">
    <property type="nucleotide sequence ID" value="NZ_CP069127.1"/>
</dbReference>
<keyword evidence="2" id="KW-0812">Transmembrane</keyword>
<dbReference type="PANTHER" id="PTHR43155">
    <property type="entry name" value="CYCLIC DI-GMP PHOSPHODIESTERASE PA4108-RELATED"/>
    <property type="match status" value="1"/>
</dbReference>
<feature type="transmembrane region" description="Helical" evidence="2">
    <location>
        <begin position="44"/>
        <end position="77"/>
    </location>
</feature>
<feature type="region of interest" description="Disordered" evidence="1">
    <location>
        <begin position="303"/>
        <end position="324"/>
    </location>
</feature>
<feature type="transmembrane region" description="Helical" evidence="2">
    <location>
        <begin position="89"/>
        <end position="110"/>
    </location>
</feature>
<evidence type="ECO:0000256" key="2">
    <source>
        <dbReference type="SAM" id="Phobius"/>
    </source>
</evidence>
<organism evidence="4 5">
    <name type="scientific">Brevibacillus choshinensis</name>
    <dbReference type="NCBI Taxonomy" id="54911"/>
    <lineage>
        <taxon>Bacteria</taxon>
        <taxon>Bacillati</taxon>
        <taxon>Bacillota</taxon>
        <taxon>Bacilli</taxon>
        <taxon>Bacillales</taxon>
        <taxon>Paenibacillaceae</taxon>
        <taxon>Brevibacillus</taxon>
    </lineage>
</organism>
<dbReference type="PROSITE" id="PS51832">
    <property type="entry name" value="HD_GYP"/>
    <property type="match status" value="1"/>
</dbReference>
<feature type="compositionally biased region" description="Basic residues" evidence="1">
    <location>
        <begin position="304"/>
        <end position="313"/>
    </location>
</feature>
<gene>
    <name evidence="4" type="ORF">JNE38_23260</name>
</gene>
<evidence type="ECO:0000259" key="3">
    <source>
        <dbReference type="PROSITE" id="PS51832"/>
    </source>
</evidence>
<feature type="transmembrane region" description="Helical" evidence="2">
    <location>
        <begin position="12"/>
        <end position="32"/>
    </location>
</feature>
<dbReference type="InterPro" id="IPR037522">
    <property type="entry name" value="HD_GYP_dom"/>
</dbReference>
<dbReference type="InterPro" id="IPR006675">
    <property type="entry name" value="HDIG_dom"/>
</dbReference>
<reference evidence="4 5" key="1">
    <citation type="submission" date="2021-01" db="EMBL/GenBank/DDBJ databases">
        <title>Identification of strong promoters based on the transcriptome of Brevibacillus choshinensis.</title>
        <authorList>
            <person name="Yao D."/>
            <person name="Zhang K."/>
            <person name="Wu J."/>
        </authorList>
    </citation>
    <scope>NUCLEOTIDE SEQUENCE [LARGE SCALE GENOMIC DNA]</scope>
    <source>
        <strain evidence="4 5">HPD31-SP3</strain>
    </source>
</reference>
<protein>
    <submittedName>
        <fullName evidence="4">HD-GYP domain-containing protein</fullName>
    </submittedName>
</protein>